<dbReference type="Gene3D" id="2.40.50.100">
    <property type="match status" value="1"/>
</dbReference>
<evidence type="ECO:0000256" key="1">
    <source>
        <dbReference type="SAM" id="Phobius"/>
    </source>
</evidence>
<dbReference type="EMBL" id="JAUOQI010000012">
    <property type="protein sequence ID" value="MDO6578758.1"/>
    <property type="molecule type" value="Genomic_DNA"/>
</dbReference>
<accession>A0AAW7Z673</accession>
<keyword evidence="1" id="KW-0472">Membrane</keyword>
<reference evidence="2" key="1">
    <citation type="submission" date="2023-07" db="EMBL/GenBank/DDBJ databases">
        <title>Genome content predicts the carbon catabolic preferences of heterotrophic bacteria.</title>
        <authorList>
            <person name="Gralka M."/>
        </authorList>
    </citation>
    <scope>NUCLEOTIDE SEQUENCE</scope>
    <source>
        <strain evidence="2">F2M12</strain>
    </source>
</reference>
<dbReference type="PANTHER" id="PTHR30386">
    <property type="entry name" value="MEMBRANE FUSION SUBUNIT OF EMRAB-TOLC MULTIDRUG EFFLUX PUMP"/>
    <property type="match status" value="1"/>
</dbReference>
<dbReference type="PANTHER" id="PTHR30386:SF28">
    <property type="entry name" value="EXPORTED PROTEIN"/>
    <property type="match status" value="1"/>
</dbReference>
<proteinExistence type="predicted"/>
<organism evidence="2 3">
    <name type="scientific">Alteromonas stellipolaris</name>
    <dbReference type="NCBI Taxonomy" id="233316"/>
    <lineage>
        <taxon>Bacteria</taxon>
        <taxon>Pseudomonadati</taxon>
        <taxon>Pseudomonadota</taxon>
        <taxon>Gammaproteobacteria</taxon>
        <taxon>Alteromonadales</taxon>
        <taxon>Alteromonadaceae</taxon>
        <taxon>Alteromonas/Salinimonas group</taxon>
        <taxon>Alteromonas</taxon>
    </lineage>
</organism>
<gene>
    <name evidence="2" type="ORF">Q4527_15240</name>
</gene>
<protein>
    <submittedName>
        <fullName evidence="2">HlyD family efflux transporter periplasmic adaptor subunit</fullName>
    </submittedName>
</protein>
<dbReference type="InterPro" id="IPR050739">
    <property type="entry name" value="MFP"/>
</dbReference>
<dbReference type="AlphaFoldDB" id="A0AAW7Z673"/>
<evidence type="ECO:0000313" key="2">
    <source>
        <dbReference type="EMBL" id="MDO6578758.1"/>
    </source>
</evidence>
<dbReference type="PRINTS" id="PR01490">
    <property type="entry name" value="RTXTOXIND"/>
</dbReference>
<feature type="transmembrane region" description="Helical" evidence="1">
    <location>
        <begin position="29"/>
        <end position="47"/>
    </location>
</feature>
<sequence>MRKGLFRHQAMQPTSPFQGELLMTPRPSHMGITAILLLWIVCLGVYLTTGSYARKATVEGWLEPSHGVLRLYADSRKGRISQVYVSEGQKVLKGEPLLSIEYGVQQPQGETVELKLQQELLAKKQRITDSLTRTITIHKNSHVQLVKQLEHAQTDADSIRHILAISHQQWQLAHNQFTSLEVLRDAGHISNADFDSYKLELLSSQQQWKQAERNNLKSEAEVSRLTYEIAGLPEIQANERTAHENQLSDINQQLLTLNRDRQRILYATQNGVVSSLQASTGLMVDQNRPLLSLLPENSPIEARLLVPVRAAGFIASGQQLAIRYDAFPYQKFGLQEGQITSISETILLPGEWANAPLTVSEPAYLVTARVSSDAIIAYGNPVMLKAGMTFSADVALSQRSLLEWILEPLLSVTKRL</sequence>
<dbReference type="Proteomes" id="UP001170717">
    <property type="component" value="Unassembled WGS sequence"/>
</dbReference>
<keyword evidence="1" id="KW-0812">Transmembrane</keyword>
<comment type="caution">
    <text evidence="2">The sequence shown here is derived from an EMBL/GenBank/DDBJ whole genome shotgun (WGS) entry which is preliminary data.</text>
</comment>
<evidence type="ECO:0000313" key="3">
    <source>
        <dbReference type="Proteomes" id="UP001170717"/>
    </source>
</evidence>
<keyword evidence="1" id="KW-1133">Transmembrane helix</keyword>
<dbReference type="RefSeq" id="WP_303464564.1">
    <property type="nucleotide sequence ID" value="NZ_JAUOPZ010000012.1"/>
</dbReference>
<name>A0AAW7Z673_9ALTE</name>